<feature type="non-terminal residue" evidence="1">
    <location>
        <position position="1"/>
    </location>
</feature>
<accession>A0A9W4WWF1</accession>
<comment type="caution">
    <text evidence="1">The sequence shown here is derived from an EMBL/GenBank/DDBJ whole genome shotgun (WGS) entry which is preliminary data.</text>
</comment>
<dbReference type="EMBL" id="CAMKVN010007651">
    <property type="protein sequence ID" value="CAI2191721.1"/>
    <property type="molecule type" value="Genomic_DNA"/>
</dbReference>
<organism evidence="1 2">
    <name type="scientific">Funneliformis geosporum</name>
    <dbReference type="NCBI Taxonomy" id="1117311"/>
    <lineage>
        <taxon>Eukaryota</taxon>
        <taxon>Fungi</taxon>
        <taxon>Fungi incertae sedis</taxon>
        <taxon>Mucoromycota</taxon>
        <taxon>Glomeromycotina</taxon>
        <taxon>Glomeromycetes</taxon>
        <taxon>Glomerales</taxon>
        <taxon>Glomeraceae</taxon>
        <taxon>Funneliformis</taxon>
    </lineage>
</organism>
<keyword evidence="2" id="KW-1185">Reference proteome</keyword>
<evidence type="ECO:0000313" key="2">
    <source>
        <dbReference type="Proteomes" id="UP001153678"/>
    </source>
</evidence>
<sequence>SSSTVRQNSKDNFWDLLSDNHLELVFLQDDFWKQLDNNHLAAANQADIQALTGIIQALTGAFEEPNWNAVNNLIIGLQAAVTANNKALTLRVVV</sequence>
<reference evidence="1" key="1">
    <citation type="submission" date="2022-08" db="EMBL/GenBank/DDBJ databases">
        <authorList>
            <person name="Kallberg Y."/>
            <person name="Tangrot J."/>
            <person name="Rosling A."/>
        </authorList>
    </citation>
    <scope>NUCLEOTIDE SEQUENCE</scope>
    <source>
        <strain evidence="1">Wild A</strain>
    </source>
</reference>
<evidence type="ECO:0000313" key="1">
    <source>
        <dbReference type="EMBL" id="CAI2191721.1"/>
    </source>
</evidence>
<proteinExistence type="predicted"/>
<dbReference type="AlphaFoldDB" id="A0A9W4WWF1"/>
<dbReference type="Proteomes" id="UP001153678">
    <property type="component" value="Unassembled WGS sequence"/>
</dbReference>
<protein>
    <submittedName>
        <fullName evidence="1">2038_t:CDS:1</fullName>
    </submittedName>
</protein>
<gene>
    <name evidence="1" type="ORF">FWILDA_LOCUS15213</name>
</gene>
<name>A0A9W4WWF1_9GLOM</name>